<evidence type="ECO:0000313" key="1">
    <source>
        <dbReference type="EMBL" id="EUA70735.1"/>
    </source>
</evidence>
<dbReference type="PATRIC" id="fig|1299321.3.peg.3251"/>
<name>X8DT96_9MYCO</name>
<dbReference type="AlphaFoldDB" id="X8DT96"/>
<organism evidence="1 2">
    <name type="scientific">Mycobacteroides abscessus subsp. bolletii 1513</name>
    <dbReference type="NCBI Taxonomy" id="1299321"/>
    <lineage>
        <taxon>Bacteria</taxon>
        <taxon>Bacillati</taxon>
        <taxon>Actinomycetota</taxon>
        <taxon>Actinomycetes</taxon>
        <taxon>Mycobacteriales</taxon>
        <taxon>Mycobacteriaceae</taxon>
        <taxon>Mycobacteroides</taxon>
        <taxon>Mycobacteroides abscessus</taxon>
    </lineage>
</organism>
<proteinExistence type="predicted"/>
<dbReference type="Proteomes" id="UP000023351">
    <property type="component" value="Unassembled WGS sequence"/>
</dbReference>
<comment type="caution">
    <text evidence="1">The sequence shown here is derived from an EMBL/GenBank/DDBJ whole genome shotgun (WGS) entry which is preliminary data.</text>
</comment>
<protein>
    <submittedName>
        <fullName evidence="1">Uncharacterized protein</fullName>
    </submittedName>
</protein>
<reference evidence="1 2" key="1">
    <citation type="submission" date="2013-12" db="EMBL/GenBank/DDBJ databases">
        <authorList>
            <person name="Zelazny A."/>
            <person name="Olivier K."/>
            <person name="Holland S."/>
            <person name="Lenaerts A."/>
            <person name="Ordway D."/>
            <person name="DeGroote M.A."/>
            <person name="Parker T."/>
            <person name="Sizemore C."/>
            <person name="Tallon L.J."/>
            <person name="Sadzewicz L.K."/>
            <person name="Sengamalay N."/>
            <person name="Fraser C.M."/>
            <person name="Hine E."/>
            <person name="Shefchek K.A."/>
            <person name="Das S.P."/>
            <person name="Tettelin H."/>
        </authorList>
    </citation>
    <scope>NUCLEOTIDE SEQUENCE [LARGE SCALE GENOMIC DNA]</scope>
    <source>
        <strain evidence="1 2">1513</strain>
    </source>
</reference>
<dbReference type="EMBL" id="JAOJ01000002">
    <property type="protein sequence ID" value="EUA70735.1"/>
    <property type="molecule type" value="Genomic_DNA"/>
</dbReference>
<gene>
    <name evidence="1" type="ORF">I540_3384</name>
</gene>
<accession>X8DT96</accession>
<sequence>MAYGEFVNGSAWTFCGLNDTPLLAKMIATAGRFDPFAGHFGST</sequence>
<evidence type="ECO:0000313" key="2">
    <source>
        <dbReference type="Proteomes" id="UP000023351"/>
    </source>
</evidence>